<proteinExistence type="predicted"/>
<name>A0A9D4U559_ADICA</name>
<comment type="caution">
    <text evidence="2">The sequence shown here is derived from an EMBL/GenBank/DDBJ whole genome shotgun (WGS) entry which is preliminary data.</text>
</comment>
<evidence type="ECO:0000313" key="3">
    <source>
        <dbReference type="Proteomes" id="UP000886520"/>
    </source>
</evidence>
<feature type="compositionally biased region" description="Basic residues" evidence="1">
    <location>
        <begin position="9"/>
        <end position="24"/>
    </location>
</feature>
<evidence type="ECO:0000313" key="2">
    <source>
        <dbReference type="EMBL" id="KAI5061242.1"/>
    </source>
</evidence>
<feature type="region of interest" description="Disordered" evidence="1">
    <location>
        <begin position="45"/>
        <end position="68"/>
    </location>
</feature>
<reference evidence="2" key="1">
    <citation type="submission" date="2021-01" db="EMBL/GenBank/DDBJ databases">
        <title>Adiantum capillus-veneris genome.</title>
        <authorList>
            <person name="Fang Y."/>
            <person name="Liao Q."/>
        </authorList>
    </citation>
    <scope>NUCLEOTIDE SEQUENCE</scope>
    <source>
        <strain evidence="2">H3</strain>
        <tissue evidence="2">Leaf</tissue>
    </source>
</reference>
<dbReference type="OrthoDB" id="1896065at2759"/>
<dbReference type="Pfam" id="PF05623">
    <property type="entry name" value="DUF789"/>
    <property type="match status" value="1"/>
</dbReference>
<dbReference type="Proteomes" id="UP000886520">
    <property type="component" value="Chromosome 23"/>
</dbReference>
<accession>A0A9D4U559</accession>
<sequence length="433" mass="48704">MMCTQGRQGHSHRRGRRGIPRRNKCAANLREDELSAETKGLAATLNNSQETFSSSDKKEHPSEKAVSSKAHFIKPVNCNLDRFLDATCPSIRAHHVPKRCQRENCRKRLQAGNVESLPYFILGDLWDCFDEWSAYGAGVPITLKGHGKVMQYYVPYLSALQLYTRSMKRQNTKCRDPPDSIPDCCSVGSLDTRDEDSNNMPVPDCDHCLCGVFEESVGTCCGCGKLDKSNKVDFHCDLDDESCSISSASFHDGDWHRNLRFEYFESSPPYARVPVSEKIAQLAASFPELKTLRSVDLLPASWMSIAWYPIYRIPTGPTLQDLEACFLTFHSLSTSLEDGEPSGIVKRSNRPTACAVPSSSAEMMQWEYPTIYLEAFGLAHYKLRGSIWTSVGNPERRHAASLYRCAQSWLEQLHVGHPDFNFFRSHNPPSSVT</sequence>
<dbReference type="EMBL" id="JABFUD020000023">
    <property type="protein sequence ID" value="KAI5061242.1"/>
    <property type="molecule type" value="Genomic_DNA"/>
</dbReference>
<keyword evidence="3" id="KW-1185">Reference proteome</keyword>
<dbReference type="AlphaFoldDB" id="A0A9D4U559"/>
<organism evidence="2 3">
    <name type="scientific">Adiantum capillus-veneris</name>
    <name type="common">Maidenhair fern</name>
    <dbReference type="NCBI Taxonomy" id="13818"/>
    <lineage>
        <taxon>Eukaryota</taxon>
        <taxon>Viridiplantae</taxon>
        <taxon>Streptophyta</taxon>
        <taxon>Embryophyta</taxon>
        <taxon>Tracheophyta</taxon>
        <taxon>Polypodiopsida</taxon>
        <taxon>Polypodiidae</taxon>
        <taxon>Polypodiales</taxon>
        <taxon>Pteridineae</taxon>
        <taxon>Pteridaceae</taxon>
        <taxon>Vittarioideae</taxon>
        <taxon>Adiantum</taxon>
    </lineage>
</organism>
<feature type="compositionally biased region" description="Polar residues" evidence="1">
    <location>
        <begin position="45"/>
        <end position="54"/>
    </location>
</feature>
<evidence type="ECO:0000256" key="1">
    <source>
        <dbReference type="SAM" id="MobiDB-lite"/>
    </source>
</evidence>
<feature type="region of interest" description="Disordered" evidence="1">
    <location>
        <begin position="1"/>
        <end position="24"/>
    </location>
</feature>
<gene>
    <name evidence="2" type="ORF">GOP47_0023747</name>
</gene>
<dbReference type="PANTHER" id="PTHR31343">
    <property type="entry name" value="T15D22.8"/>
    <property type="match status" value="1"/>
</dbReference>
<protein>
    <submittedName>
        <fullName evidence="2">Uncharacterized protein</fullName>
    </submittedName>
</protein>
<dbReference type="PANTHER" id="PTHR31343:SF42">
    <property type="entry name" value="T15D22.8"/>
    <property type="match status" value="1"/>
</dbReference>
<dbReference type="InterPro" id="IPR008507">
    <property type="entry name" value="DUF789"/>
</dbReference>